<comment type="similarity">
    <text evidence="1">Belongs to the NAD(P)H dehydrogenase (quinone) family.</text>
</comment>
<dbReference type="PANTHER" id="PTHR10204">
    <property type="entry name" value="NAD P H OXIDOREDUCTASE-RELATED"/>
    <property type="match status" value="1"/>
</dbReference>
<evidence type="ECO:0000259" key="3">
    <source>
        <dbReference type="Pfam" id="PF02525"/>
    </source>
</evidence>
<reference evidence="4 5" key="1">
    <citation type="submission" date="2020-07" db="EMBL/GenBank/DDBJ databases">
        <title>Halophilic bacteria isolated from french cheeses.</title>
        <authorList>
            <person name="Kothe C.I."/>
            <person name="Farah-Kraiem B."/>
            <person name="Renault P."/>
            <person name="Dridi B."/>
        </authorList>
    </citation>
    <scope>NUCLEOTIDE SEQUENCE [LARGE SCALE GENOMIC DNA]</scope>
    <source>
        <strain evidence="4 5">FME14</strain>
    </source>
</reference>
<dbReference type="EMBL" id="RRZA01000001">
    <property type="protein sequence ID" value="MBE0455942.1"/>
    <property type="molecule type" value="Genomic_DNA"/>
</dbReference>
<evidence type="ECO:0000256" key="1">
    <source>
        <dbReference type="ARBA" id="ARBA00006252"/>
    </source>
</evidence>
<dbReference type="InterPro" id="IPR003680">
    <property type="entry name" value="Flavodoxin_fold"/>
</dbReference>
<evidence type="ECO:0000313" key="4">
    <source>
        <dbReference type="EMBL" id="MBE0455942.1"/>
    </source>
</evidence>
<evidence type="ECO:0000256" key="2">
    <source>
        <dbReference type="ARBA" id="ARBA00023002"/>
    </source>
</evidence>
<dbReference type="Pfam" id="PF02525">
    <property type="entry name" value="Flavodoxin_2"/>
    <property type="match status" value="1"/>
</dbReference>
<dbReference type="SUPFAM" id="SSF52218">
    <property type="entry name" value="Flavoproteins"/>
    <property type="match status" value="1"/>
</dbReference>
<protein>
    <submittedName>
        <fullName evidence="4">NAD(P)H-dependent oxidoreductase</fullName>
    </submittedName>
</protein>
<proteinExistence type="inferred from homology"/>
<evidence type="ECO:0000313" key="5">
    <source>
        <dbReference type="Proteomes" id="UP000707245"/>
    </source>
</evidence>
<dbReference type="InterPro" id="IPR029039">
    <property type="entry name" value="Flavoprotein-like_sf"/>
</dbReference>
<dbReference type="RefSeq" id="WP_192540185.1">
    <property type="nucleotide sequence ID" value="NZ_JBQQIQ010000002.1"/>
</dbReference>
<sequence length="190" mass="21456">MKKHILVIDANPKQASFCAALASTYSQSYACESEVRSLSLSAMTFDSNLNNGYDSIQALEPDLVDFQAQLQWAEHIVLVIPVWWGGLPAKFKGLIDRTFLPDFAFKYQPNKAIPDKLLKGRTAEVVLTLDTPAWYYRFVQGDPVTKQLKHTILGFCGIKVVSMSYIGPIISSMPQQREKWLERVTKRGIK</sequence>
<gene>
    <name evidence="4" type="ORF">EI167_00410</name>
</gene>
<dbReference type="InterPro" id="IPR051545">
    <property type="entry name" value="NAD(P)H_dehydrogenase_qn"/>
</dbReference>
<dbReference type="PANTHER" id="PTHR10204:SF34">
    <property type="entry name" value="NAD(P)H DEHYDROGENASE [QUINONE] 1 ISOFORM 1"/>
    <property type="match status" value="1"/>
</dbReference>
<organism evidence="4 5">
    <name type="scientific">Pseudoalteromonas prydzensis</name>
    <dbReference type="NCBI Taxonomy" id="182141"/>
    <lineage>
        <taxon>Bacteria</taxon>
        <taxon>Pseudomonadati</taxon>
        <taxon>Pseudomonadota</taxon>
        <taxon>Gammaproteobacteria</taxon>
        <taxon>Alteromonadales</taxon>
        <taxon>Pseudoalteromonadaceae</taxon>
        <taxon>Pseudoalteromonas</taxon>
    </lineage>
</organism>
<comment type="caution">
    <text evidence="4">The sequence shown here is derived from an EMBL/GenBank/DDBJ whole genome shotgun (WGS) entry which is preliminary data.</text>
</comment>
<name>A0ABR9FGQ1_9GAMM</name>
<dbReference type="Gene3D" id="3.40.50.360">
    <property type="match status" value="1"/>
</dbReference>
<feature type="domain" description="Flavodoxin-like fold" evidence="3">
    <location>
        <begin position="3"/>
        <end position="183"/>
    </location>
</feature>
<keyword evidence="5" id="KW-1185">Reference proteome</keyword>
<dbReference type="Proteomes" id="UP000707245">
    <property type="component" value="Unassembled WGS sequence"/>
</dbReference>
<accession>A0ABR9FGQ1</accession>
<keyword evidence="2" id="KW-0560">Oxidoreductase</keyword>